<name>H2XXK1_CIOIN</name>
<dbReference type="Proteomes" id="UP000008144">
    <property type="component" value="Unassembled WGS sequence"/>
</dbReference>
<organism evidence="1 2">
    <name type="scientific">Ciona intestinalis</name>
    <name type="common">Transparent sea squirt</name>
    <name type="synonym">Ascidia intestinalis</name>
    <dbReference type="NCBI Taxonomy" id="7719"/>
    <lineage>
        <taxon>Eukaryota</taxon>
        <taxon>Metazoa</taxon>
        <taxon>Chordata</taxon>
        <taxon>Tunicata</taxon>
        <taxon>Ascidiacea</taxon>
        <taxon>Phlebobranchia</taxon>
        <taxon>Cionidae</taxon>
        <taxon>Ciona</taxon>
    </lineage>
</organism>
<dbReference type="HOGENOM" id="CLU_172071_0_0_1"/>
<dbReference type="GO" id="GO:0030833">
    <property type="term" value="P:regulation of actin filament polymerization"/>
    <property type="evidence" value="ECO:0007669"/>
    <property type="project" value="InterPro"/>
</dbReference>
<dbReference type="Pfam" id="PF05994">
    <property type="entry name" value="FragX_IP"/>
    <property type="match status" value="1"/>
</dbReference>
<evidence type="ECO:0000313" key="2">
    <source>
        <dbReference type="Proteomes" id="UP000008144"/>
    </source>
</evidence>
<reference evidence="1" key="3">
    <citation type="submission" date="2025-09" db="UniProtKB">
        <authorList>
            <consortium name="Ensembl"/>
        </authorList>
    </citation>
    <scope>IDENTIFICATION</scope>
</reference>
<sequence>MTLLQQEKRFNILDFSYHIMKVQRFDERDEVIKQVPLKKFVERVRKFQILNNEVFGILTKYLNPPTSTGSPMENVRCFQPPIHSSVMR</sequence>
<accession>H2XXK1</accession>
<evidence type="ECO:0000313" key="1">
    <source>
        <dbReference type="Ensembl" id="ENSCINP00000034385.1"/>
    </source>
</evidence>
<dbReference type="InParanoid" id="H2XXK1"/>
<dbReference type="PANTHER" id="PTHR12195">
    <property type="entry name" value="CYTOPLASMIC FMR1-INTERACTING PROTEIN-RELATED"/>
    <property type="match status" value="1"/>
</dbReference>
<dbReference type="Ensembl" id="ENSCINT00000032544.1">
    <property type="protein sequence ID" value="ENSCINP00000034385.1"/>
    <property type="gene ID" value="ENSCING00000020566.1"/>
</dbReference>
<dbReference type="GeneTree" id="ENSGT00500000044831"/>
<dbReference type="AlphaFoldDB" id="H2XXK1"/>
<proteinExistence type="predicted"/>
<reference evidence="1" key="2">
    <citation type="submission" date="2025-08" db="UniProtKB">
        <authorList>
            <consortium name="Ensembl"/>
        </authorList>
    </citation>
    <scope>IDENTIFICATION</scope>
</reference>
<reference evidence="2" key="1">
    <citation type="journal article" date="2002" name="Science">
        <title>The draft genome of Ciona intestinalis: insights into chordate and vertebrate origins.</title>
        <authorList>
            <person name="Dehal P."/>
            <person name="Satou Y."/>
            <person name="Campbell R.K."/>
            <person name="Chapman J."/>
            <person name="Degnan B."/>
            <person name="De Tomaso A."/>
            <person name="Davidson B."/>
            <person name="Di Gregorio A."/>
            <person name="Gelpke M."/>
            <person name="Goodstein D.M."/>
            <person name="Harafuji N."/>
            <person name="Hastings K.E."/>
            <person name="Ho I."/>
            <person name="Hotta K."/>
            <person name="Huang W."/>
            <person name="Kawashima T."/>
            <person name="Lemaire P."/>
            <person name="Martinez D."/>
            <person name="Meinertzhagen I.A."/>
            <person name="Necula S."/>
            <person name="Nonaka M."/>
            <person name="Putnam N."/>
            <person name="Rash S."/>
            <person name="Saiga H."/>
            <person name="Satake M."/>
            <person name="Terry A."/>
            <person name="Yamada L."/>
            <person name="Wang H.G."/>
            <person name="Awazu S."/>
            <person name="Azumi K."/>
            <person name="Boore J."/>
            <person name="Branno M."/>
            <person name="Chin-Bow S."/>
            <person name="DeSantis R."/>
            <person name="Doyle S."/>
            <person name="Francino P."/>
            <person name="Keys D.N."/>
            <person name="Haga S."/>
            <person name="Hayashi H."/>
            <person name="Hino K."/>
            <person name="Imai K.S."/>
            <person name="Inaba K."/>
            <person name="Kano S."/>
            <person name="Kobayashi K."/>
            <person name="Kobayashi M."/>
            <person name="Lee B.I."/>
            <person name="Makabe K.W."/>
            <person name="Manohar C."/>
            <person name="Matassi G."/>
            <person name="Medina M."/>
            <person name="Mochizuki Y."/>
            <person name="Mount S."/>
            <person name="Morishita T."/>
            <person name="Miura S."/>
            <person name="Nakayama A."/>
            <person name="Nishizaka S."/>
            <person name="Nomoto H."/>
            <person name="Ohta F."/>
            <person name="Oishi K."/>
            <person name="Rigoutsos I."/>
            <person name="Sano M."/>
            <person name="Sasaki A."/>
            <person name="Sasakura Y."/>
            <person name="Shoguchi E."/>
            <person name="Shin-i T."/>
            <person name="Spagnuolo A."/>
            <person name="Stainier D."/>
            <person name="Suzuki M.M."/>
            <person name="Tassy O."/>
            <person name="Takatori N."/>
            <person name="Tokuoka M."/>
            <person name="Yagi K."/>
            <person name="Yoshizaki F."/>
            <person name="Wada S."/>
            <person name="Zhang C."/>
            <person name="Hyatt P.D."/>
            <person name="Larimer F."/>
            <person name="Detter C."/>
            <person name="Doggett N."/>
            <person name="Glavina T."/>
            <person name="Hawkins T."/>
            <person name="Richardson P."/>
            <person name="Lucas S."/>
            <person name="Kohara Y."/>
            <person name="Levine M."/>
            <person name="Satoh N."/>
            <person name="Rokhsar D.S."/>
        </authorList>
    </citation>
    <scope>NUCLEOTIDE SEQUENCE [LARGE SCALE GENOMIC DNA]</scope>
</reference>
<dbReference type="GO" id="GO:0031267">
    <property type="term" value="F:small GTPase binding"/>
    <property type="evidence" value="ECO:0007669"/>
    <property type="project" value="InterPro"/>
</dbReference>
<protein>
    <submittedName>
        <fullName evidence="1">Uncharacterized protein</fullName>
    </submittedName>
</protein>
<dbReference type="InterPro" id="IPR008081">
    <property type="entry name" value="Cytoplasmic_FMR1-int"/>
</dbReference>
<dbReference type="STRING" id="7719.ENSCINP00000034385"/>
<keyword evidence="2" id="KW-1185">Reference proteome</keyword>